<name>A0A9R1VC24_LACSA</name>
<dbReference type="PANTHER" id="PTHR47718:SF12">
    <property type="entry name" value="PROTEIN FAR1-RELATED SEQUENCE"/>
    <property type="match status" value="1"/>
</dbReference>
<evidence type="ECO:0000313" key="3">
    <source>
        <dbReference type="Proteomes" id="UP000235145"/>
    </source>
</evidence>
<sequence>MFVTGNLFKNKDFKKRFDKLFWNMHIKPDEFVKKWEFIINEFNLEVKRWFNDMFELHDKWIPTYFNDTRMNFFFNTYSQSGNLLLNFMMDYDTTIQKQRNTQMELDHETKNVVNKFISPRSIEKHAAKVHTSTLFYEVQKEIYKGSWYCHYKHVGSKNEWELYKVEQLDKNNDLKKELEVEIKFLENDVKCTCEHFKHFTTLCRNAFNILMKLGVKEIPDDYIENCWRKDVIPRHCQFAYNFEACLEYVRKKIENGFFFLKKTESMLKEYGYDLTNELQNNMRNIEEVGKLMGVSIPENIEINIQNV</sequence>
<dbReference type="PANTHER" id="PTHR47718">
    <property type="entry name" value="OS01G0519700 PROTEIN"/>
    <property type="match status" value="1"/>
</dbReference>
<dbReference type="Proteomes" id="UP000235145">
    <property type="component" value="Unassembled WGS sequence"/>
</dbReference>
<organism evidence="2 3">
    <name type="scientific">Lactuca sativa</name>
    <name type="common">Garden lettuce</name>
    <dbReference type="NCBI Taxonomy" id="4236"/>
    <lineage>
        <taxon>Eukaryota</taxon>
        <taxon>Viridiplantae</taxon>
        <taxon>Streptophyta</taxon>
        <taxon>Embryophyta</taxon>
        <taxon>Tracheophyta</taxon>
        <taxon>Spermatophyta</taxon>
        <taxon>Magnoliopsida</taxon>
        <taxon>eudicotyledons</taxon>
        <taxon>Gunneridae</taxon>
        <taxon>Pentapetalae</taxon>
        <taxon>asterids</taxon>
        <taxon>campanulids</taxon>
        <taxon>Asterales</taxon>
        <taxon>Asteraceae</taxon>
        <taxon>Cichorioideae</taxon>
        <taxon>Cichorieae</taxon>
        <taxon>Lactucinae</taxon>
        <taxon>Lactuca</taxon>
    </lineage>
</organism>
<keyword evidence="3" id="KW-1185">Reference proteome</keyword>
<feature type="coiled-coil region" evidence="1">
    <location>
        <begin position="168"/>
        <end position="195"/>
    </location>
</feature>
<accession>A0A9R1VC24</accession>
<comment type="caution">
    <text evidence="2">The sequence shown here is derived from an EMBL/GenBank/DDBJ whole genome shotgun (WGS) entry which is preliminary data.</text>
</comment>
<evidence type="ECO:0000313" key="2">
    <source>
        <dbReference type="EMBL" id="KAJ0203581.1"/>
    </source>
</evidence>
<evidence type="ECO:0000256" key="1">
    <source>
        <dbReference type="SAM" id="Coils"/>
    </source>
</evidence>
<dbReference type="EMBL" id="NBSK02000005">
    <property type="protein sequence ID" value="KAJ0203581.1"/>
    <property type="molecule type" value="Genomic_DNA"/>
</dbReference>
<protein>
    <recommendedName>
        <fullName evidence="4">Protein FAR1-RELATED SEQUENCE</fullName>
    </recommendedName>
</protein>
<keyword evidence="1" id="KW-0175">Coiled coil</keyword>
<proteinExistence type="predicted"/>
<dbReference type="AlphaFoldDB" id="A0A9R1VC24"/>
<reference evidence="2 3" key="1">
    <citation type="journal article" date="2017" name="Nat. Commun.">
        <title>Genome assembly with in vitro proximity ligation data and whole-genome triplication in lettuce.</title>
        <authorList>
            <person name="Reyes-Chin-Wo S."/>
            <person name="Wang Z."/>
            <person name="Yang X."/>
            <person name="Kozik A."/>
            <person name="Arikit S."/>
            <person name="Song C."/>
            <person name="Xia L."/>
            <person name="Froenicke L."/>
            <person name="Lavelle D.O."/>
            <person name="Truco M.J."/>
            <person name="Xia R."/>
            <person name="Zhu S."/>
            <person name="Xu C."/>
            <person name="Xu H."/>
            <person name="Xu X."/>
            <person name="Cox K."/>
            <person name="Korf I."/>
            <person name="Meyers B.C."/>
            <person name="Michelmore R.W."/>
        </authorList>
    </citation>
    <scope>NUCLEOTIDE SEQUENCE [LARGE SCALE GENOMIC DNA]</scope>
    <source>
        <strain evidence="3">cv. Salinas</strain>
        <tissue evidence="2">Seedlings</tissue>
    </source>
</reference>
<evidence type="ECO:0008006" key="4">
    <source>
        <dbReference type="Google" id="ProtNLM"/>
    </source>
</evidence>
<gene>
    <name evidence="2" type="ORF">LSAT_V11C500249200</name>
</gene>